<evidence type="ECO:0008006" key="4">
    <source>
        <dbReference type="Google" id="ProtNLM"/>
    </source>
</evidence>
<gene>
    <name evidence="2" type="ORF">PENTCL1PPCAC_4521</name>
</gene>
<sequence>YMKIYEGYHLCIDFGIWNVKMEIVKSMHFHFEFLLYRSAIALVMLVTYSKVRRAVFGLKPKNRTSKGRKQVEIRGQRRL</sequence>
<proteinExistence type="predicted"/>
<dbReference type="AlphaFoldDB" id="A0AAV5SIQ8"/>
<dbReference type="EMBL" id="BTSX01000002">
    <property type="protein sequence ID" value="GMS82345.1"/>
    <property type="molecule type" value="Genomic_DNA"/>
</dbReference>
<reference evidence="2" key="1">
    <citation type="submission" date="2023-10" db="EMBL/GenBank/DDBJ databases">
        <title>Genome assembly of Pristionchus species.</title>
        <authorList>
            <person name="Yoshida K."/>
            <person name="Sommer R.J."/>
        </authorList>
    </citation>
    <scope>NUCLEOTIDE SEQUENCE</scope>
    <source>
        <strain evidence="2">RS0144</strain>
    </source>
</reference>
<comment type="caution">
    <text evidence="2">The sequence shown here is derived from an EMBL/GenBank/DDBJ whole genome shotgun (WGS) entry which is preliminary data.</text>
</comment>
<organism evidence="2 3">
    <name type="scientific">Pristionchus entomophagus</name>
    <dbReference type="NCBI Taxonomy" id="358040"/>
    <lineage>
        <taxon>Eukaryota</taxon>
        <taxon>Metazoa</taxon>
        <taxon>Ecdysozoa</taxon>
        <taxon>Nematoda</taxon>
        <taxon>Chromadorea</taxon>
        <taxon>Rhabditida</taxon>
        <taxon>Rhabditina</taxon>
        <taxon>Diplogasteromorpha</taxon>
        <taxon>Diplogasteroidea</taxon>
        <taxon>Neodiplogasteridae</taxon>
        <taxon>Pristionchus</taxon>
    </lineage>
</organism>
<evidence type="ECO:0000313" key="3">
    <source>
        <dbReference type="Proteomes" id="UP001432027"/>
    </source>
</evidence>
<keyword evidence="1" id="KW-0812">Transmembrane</keyword>
<keyword evidence="1" id="KW-0472">Membrane</keyword>
<accession>A0AAV5SIQ8</accession>
<feature type="transmembrane region" description="Helical" evidence="1">
    <location>
        <begin position="34"/>
        <end position="51"/>
    </location>
</feature>
<name>A0AAV5SIQ8_9BILA</name>
<keyword evidence="1" id="KW-1133">Transmembrane helix</keyword>
<protein>
    <recommendedName>
        <fullName evidence="4">G protein-coupled receptor</fullName>
    </recommendedName>
</protein>
<evidence type="ECO:0000313" key="2">
    <source>
        <dbReference type="EMBL" id="GMS82345.1"/>
    </source>
</evidence>
<keyword evidence="3" id="KW-1185">Reference proteome</keyword>
<feature type="non-terminal residue" evidence="2">
    <location>
        <position position="1"/>
    </location>
</feature>
<dbReference type="Proteomes" id="UP001432027">
    <property type="component" value="Unassembled WGS sequence"/>
</dbReference>
<evidence type="ECO:0000256" key="1">
    <source>
        <dbReference type="SAM" id="Phobius"/>
    </source>
</evidence>